<comment type="similarity">
    <text evidence="9">Belongs to the G-protein coupled receptor 1 family.</text>
</comment>
<proteinExistence type="inferred from homology"/>
<name>A0A914BM61_PATMI</name>
<evidence type="ECO:0000256" key="7">
    <source>
        <dbReference type="ARBA" id="ARBA00023170"/>
    </source>
</evidence>
<dbReference type="InterPro" id="IPR017452">
    <property type="entry name" value="GPCR_Rhodpsn_7TM"/>
</dbReference>
<feature type="transmembrane region" description="Helical" evidence="10">
    <location>
        <begin position="63"/>
        <end position="91"/>
    </location>
</feature>
<evidence type="ECO:0000256" key="9">
    <source>
        <dbReference type="RuleBase" id="RU000688"/>
    </source>
</evidence>
<feature type="transmembrane region" description="Helical" evidence="10">
    <location>
        <begin position="240"/>
        <end position="260"/>
    </location>
</feature>
<evidence type="ECO:0000313" key="13">
    <source>
        <dbReference type="Proteomes" id="UP000887568"/>
    </source>
</evidence>
<dbReference type="GeneID" id="119745221"/>
<dbReference type="EnsemblMetazoa" id="XM_038221445.1">
    <property type="protein sequence ID" value="XP_038077373.1"/>
    <property type="gene ID" value="LOC119745221"/>
</dbReference>
<sequence>MEDGPTVINSTMEVDMNATIQTTTVDTPADILNSSADKPTALLVTKNSSNSSLLLSDETLYTFPELVFCAVGFSILIVVSLVGNILVLVAVARTKKLQNVTNVFVVNLSVSDCLSGVAFLWSIPGMVSATSGYPLATDVPCIASAALVFIAVSCSLNSLAYIALNRCILITRPKETYQWLYTPKKTALMVLVAWLVPFCAIVVPPLVGVGDLGFDPQSRTCTDIDTHPRAATYDKVQFGVFYPLPLIAIVVSYILIWRYIKKHFKKRRQKLSRSAQTSTVMPSGPLSSVSMLDLDDTIRRGTHRCQLGSLRRNKTDQLAITKNLFVVVFAFIVCFTPLAVMVVSKSNRFQLYGGLMLFLSGCINPLIYAAKHPHFGPVLRALVRCRCSSDEV</sequence>
<dbReference type="GO" id="GO:0005886">
    <property type="term" value="C:plasma membrane"/>
    <property type="evidence" value="ECO:0007669"/>
    <property type="project" value="UniProtKB-SubCell"/>
</dbReference>
<dbReference type="CDD" id="cd00637">
    <property type="entry name" value="7tm_classA_rhodopsin-like"/>
    <property type="match status" value="1"/>
</dbReference>
<keyword evidence="7 9" id="KW-0675">Receptor</keyword>
<dbReference type="AlphaFoldDB" id="A0A914BM61"/>
<protein>
    <recommendedName>
        <fullName evidence="11">G-protein coupled receptors family 1 profile domain-containing protein</fullName>
    </recommendedName>
</protein>
<feature type="domain" description="G-protein coupled receptors family 1 profile" evidence="11">
    <location>
        <begin position="83"/>
        <end position="368"/>
    </location>
</feature>
<keyword evidence="6 10" id="KW-0472">Membrane</keyword>
<dbReference type="PANTHER" id="PTHR24228:SF72">
    <property type="entry name" value="G-PROTEIN COUPLED RECEPTORS FAMILY 1 PROFILE DOMAIN-CONTAINING PROTEIN"/>
    <property type="match status" value="1"/>
</dbReference>
<keyword evidence="3 9" id="KW-0812">Transmembrane</keyword>
<feature type="transmembrane region" description="Helical" evidence="10">
    <location>
        <begin position="324"/>
        <end position="343"/>
    </location>
</feature>
<accession>A0A914BM61</accession>
<dbReference type="RefSeq" id="XP_038077373.1">
    <property type="nucleotide sequence ID" value="XM_038221445.1"/>
</dbReference>
<dbReference type="Gene3D" id="1.20.1070.10">
    <property type="entry name" value="Rhodopsin 7-helix transmembrane proteins"/>
    <property type="match status" value="1"/>
</dbReference>
<evidence type="ECO:0000256" key="10">
    <source>
        <dbReference type="SAM" id="Phobius"/>
    </source>
</evidence>
<keyword evidence="8 9" id="KW-0807">Transducer</keyword>
<reference evidence="12" key="1">
    <citation type="submission" date="2022-11" db="UniProtKB">
        <authorList>
            <consortium name="EnsemblMetazoa"/>
        </authorList>
    </citation>
    <scope>IDENTIFICATION</scope>
</reference>
<evidence type="ECO:0000256" key="2">
    <source>
        <dbReference type="ARBA" id="ARBA00022475"/>
    </source>
</evidence>
<keyword evidence="2" id="KW-1003">Cell membrane</keyword>
<dbReference type="SMART" id="SM01381">
    <property type="entry name" value="7TM_GPCR_Srsx"/>
    <property type="match status" value="1"/>
</dbReference>
<feature type="transmembrane region" description="Helical" evidence="10">
    <location>
        <begin position="143"/>
        <end position="165"/>
    </location>
</feature>
<dbReference type="SUPFAM" id="SSF81321">
    <property type="entry name" value="Family A G protein-coupled receptor-like"/>
    <property type="match status" value="1"/>
</dbReference>
<keyword evidence="4 10" id="KW-1133">Transmembrane helix</keyword>
<dbReference type="OMA" id="NRYQLYG"/>
<evidence type="ECO:0000256" key="6">
    <source>
        <dbReference type="ARBA" id="ARBA00023136"/>
    </source>
</evidence>
<dbReference type="GO" id="GO:0004930">
    <property type="term" value="F:G protein-coupled receptor activity"/>
    <property type="evidence" value="ECO:0007669"/>
    <property type="project" value="UniProtKB-KW"/>
</dbReference>
<dbReference type="InterPro" id="IPR000276">
    <property type="entry name" value="GPCR_Rhodpsn"/>
</dbReference>
<feature type="transmembrane region" description="Helical" evidence="10">
    <location>
        <begin position="186"/>
        <end position="207"/>
    </location>
</feature>
<keyword evidence="13" id="KW-1185">Reference proteome</keyword>
<dbReference type="PRINTS" id="PR00237">
    <property type="entry name" value="GPCRRHODOPSN"/>
</dbReference>
<dbReference type="Pfam" id="PF00001">
    <property type="entry name" value="7tm_1"/>
    <property type="match status" value="1"/>
</dbReference>
<dbReference type="PANTHER" id="PTHR24228">
    <property type="entry name" value="B2 BRADYKININ RECEPTOR/ANGIOTENSIN II RECEPTOR"/>
    <property type="match status" value="1"/>
</dbReference>
<evidence type="ECO:0000259" key="11">
    <source>
        <dbReference type="PROSITE" id="PS50262"/>
    </source>
</evidence>
<evidence type="ECO:0000313" key="12">
    <source>
        <dbReference type="EnsemblMetazoa" id="XP_038077373.1"/>
    </source>
</evidence>
<feature type="transmembrane region" description="Helical" evidence="10">
    <location>
        <begin position="349"/>
        <end position="370"/>
    </location>
</feature>
<dbReference type="PROSITE" id="PS50262">
    <property type="entry name" value="G_PROTEIN_RECEP_F1_2"/>
    <property type="match status" value="1"/>
</dbReference>
<evidence type="ECO:0000256" key="5">
    <source>
        <dbReference type="ARBA" id="ARBA00023040"/>
    </source>
</evidence>
<dbReference type="PROSITE" id="PS00237">
    <property type="entry name" value="G_PROTEIN_RECEP_F1_1"/>
    <property type="match status" value="1"/>
</dbReference>
<organism evidence="12 13">
    <name type="scientific">Patiria miniata</name>
    <name type="common">Bat star</name>
    <name type="synonym">Asterina miniata</name>
    <dbReference type="NCBI Taxonomy" id="46514"/>
    <lineage>
        <taxon>Eukaryota</taxon>
        <taxon>Metazoa</taxon>
        <taxon>Echinodermata</taxon>
        <taxon>Eleutherozoa</taxon>
        <taxon>Asterozoa</taxon>
        <taxon>Asteroidea</taxon>
        <taxon>Valvatacea</taxon>
        <taxon>Valvatida</taxon>
        <taxon>Asterinidae</taxon>
        <taxon>Patiria</taxon>
    </lineage>
</organism>
<evidence type="ECO:0000256" key="3">
    <source>
        <dbReference type="ARBA" id="ARBA00022692"/>
    </source>
</evidence>
<feature type="transmembrane region" description="Helical" evidence="10">
    <location>
        <begin position="103"/>
        <end position="123"/>
    </location>
</feature>
<evidence type="ECO:0000256" key="1">
    <source>
        <dbReference type="ARBA" id="ARBA00004651"/>
    </source>
</evidence>
<evidence type="ECO:0000256" key="4">
    <source>
        <dbReference type="ARBA" id="ARBA00022989"/>
    </source>
</evidence>
<comment type="subcellular location">
    <subcellularLocation>
        <location evidence="1">Cell membrane</location>
        <topology evidence="1">Multi-pass membrane protein</topology>
    </subcellularLocation>
</comment>
<keyword evidence="5 9" id="KW-0297">G-protein coupled receptor</keyword>
<dbReference type="Proteomes" id="UP000887568">
    <property type="component" value="Unplaced"/>
</dbReference>
<dbReference type="OrthoDB" id="10044919at2759"/>
<evidence type="ECO:0000256" key="8">
    <source>
        <dbReference type="ARBA" id="ARBA00023224"/>
    </source>
</evidence>